<dbReference type="Pfam" id="PF22936">
    <property type="entry name" value="Pol_BBD"/>
    <property type="match status" value="1"/>
</dbReference>
<dbReference type="InParanoid" id="A0A1U8AI28"/>
<protein>
    <submittedName>
        <fullName evidence="3">Uncharacterized protein LOC104603211</fullName>
    </submittedName>
</protein>
<dbReference type="eggNOG" id="KOG0017">
    <property type="taxonomic scope" value="Eukaryota"/>
</dbReference>
<dbReference type="OrthoDB" id="1937754at2759"/>
<dbReference type="Pfam" id="PF14223">
    <property type="entry name" value="Retrotran_gag_2"/>
    <property type="match status" value="1"/>
</dbReference>
<name>A0A1U8AI28_NELNU</name>
<gene>
    <name evidence="3" type="primary">LOC104603211</name>
</gene>
<dbReference type="KEGG" id="nnu:104603211"/>
<evidence type="ECO:0000313" key="2">
    <source>
        <dbReference type="Proteomes" id="UP000189703"/>
    </source>
</evidence>
<proteinExistence type="predicted"/>
<dbReference type="OMA" id="CKFEATH"/>
<organism evidence="2 3">
    <name type="scientific">Nelumbo nucifera</name>
    <name type="common">Sacred lotus</name>
    <dbReference type="NCBI Taxonomy" id="4432"/>
    <lineage>
        <taxon>Eukaryota</taxon>
        <taxon>Viridiplantae</taxon>
        <taxon>Streptophyta</taxon>
        <taxon>Embryophyta</taxon>
        <taxon>Tracheophyta</taxon>
        <taxon>Spermatophyta</taxon>
        <taxon>Magnoliopsida</taxon>
        <taxon>Proteales</taxon>
        <taxon>Nelumbonaceae</taxon>
        <taxon>Nelumbo</taxon>
    </lineage>
</organism>
<sequence length="294" mass="32817">MAGAEHNSASGCLLQNEQSGKQSRARILQLKRQLQTLKKGSLSISDYIQKEKAISDKLSAILEPISNFDLILYILSGLSNEYESLVMAIANGPDVKTMSFNDHVGLLLNHEAWIEQHAQLVDGPATNVAHSSSKNKHSYNNQPNQYNFRGCSRGSGNSHGDRGSRQPKIVCQVCKFEATHHFTPNMNNMQSKVDYMGNEQVKIGNGNSLPIQHIGSTRFQFNGHNMNNICHVPHITKNLLSVSKFNNDVVFEFHKDYFLIKDKWVKVLLHSSNCGGLYQMPTVVAVRVGLNKLN</sequence>
<feature type="domain" description="Retrovirus-related Pol polyprotein from transposon TNT 1-94-like beta-barrel" evidence="1">
    <location>
        <begin position="178"/>
        <end position="247"/>
    </location>
</feature>
<evidence type="ECO:0000259" key="1">
    <source>
        <dbReference type="Pfam" id="PF22936"/>
    </source>
</evidence>
<accession>A0A1U8AI28</accession>
<keyword evidence="2" id="KW-1185">Reference proteome</keyword>
<dbReference type="InterPro" id="IPR054722">
    <property type="entry name" value="PolX-like_BBD"/>
</dbReference>
<evidence type="ECO:0000313" key="3">
    <source>
        <dbReference type="RefSeq" id="XP_010265492.1"/>
    </source>
</evidence>
<dbReference type="PANTHER" id="PTHR47481:SF22">
    <property type="entry name" value="RETROTRANSPOSON GAG DOMAIN-CONTAINING PROTEIN"/>
    <property type="match status" value="1"/>
</dbReference>
<dbReference type="PANTHER" id="PTHR47481">
    <property type="match status" value="1"/>
</dbReference>
<dbReference type="AlphaFoldDB" id="A0A1U8AI28"/>
<reference evidence="3" key="1">
    <citation type="submission" date="2025-08" db="UniProtKB">
        <authorList>
            <consortium name="RefSeq"/>
        </authorList>
    </citation>
    <scope>IDENTIFICATION</scope>
</reference>
<dbReference type="RefSeq" id="XP_010265492.1">
    <property type="nucleotide sequence ID" value="XM_010267190.1"/>
</dbReference>
<dbReference type="GeneID" id="104603211"/>
<dbReference type="Proteomes" id="UP000189703">
    <property type="component" value="Unplaced"/>
</dbReference>